<dbReference type="Proteomes" id="UP000184693">
    <property type="component" value="Unassembled WGS sequence"/>
</dbReference>
<proteinExistence type="predicted"/>
<dbReference type="InterPro" id="IPR050700">
    <property type="entry name" value="YIM1/Zinc_Alcohol_DH_Fams"/>
</dbReference>
<dbReference type="InterPro" id="IPR002364">
    <property type="entry name" value="Quin_OxRdtase/zeta-crystal_CS"/>
</dbReference>
<dbReference type="RefSeq" id="WP_074266405.1">
    <property type="nucleotide sequence ID" value="NZ_FSRM01000002.1"/>
</dbReference>
<dbReference type="InterPro" id="IPR020843">
    <property type="entry name" value="ER"/>
</dbReference>
<dbReference type="EMBL" id="FSRM01000002">
    <property type="protein sequence ID" value="SIO42688.1"/>
    <property type="molecule type" value="Genomic_DNA"/>
</dbReference>
<keyword evidence="1" id="KW-0560">Oxidoreductase</keyword>
<name>A0A1N6JEA3_9BURK</name>
<dbReference type="SUPFAM" id="SSF50129">
    <property type="entry name" value="GroES-like"/>
    <property type="match status" value="1"/>
</dbReference>
<organism evidence="3 4">
    <name type="scientific">Paraburkholderia phenazinium</name>
    <dbReference type="NCBI Taxonomy" id="60549"/>
    <lineage>
        <taxon>Bacteria</taxon>
        <taxon>Pseudomonadati</taxon>
        <taxon>Pseudomonadota</taxon>
        <taxon>Betaproteobacteria</taxon>
        <taxon>Burkholderiales</taxon>
        <taxon>Burkholderiaceae</taxon>
        <taxon>Paraburkholderia</taxon>
    </lineage>
</organism>
<accession>A0A1N6JEA3</accession>
<dbReference type="GO" id="GO:0008270">
    <property type="term" value="F:zinc ion binding"/>
    <property type="evidence" value="ECO:0007669"/>
    <property type="project" value="InterPro"/>
</dbReference>
<dbReference type="PANTHER" id="PTHR11695:SF294">
    <property type="entry name" value="RETICULON-4-INTERACTING PROTEIN 1, MITOCHONDRIAL"/>
    <property type="match status" value="1"/>
</dbReference>
<dbReference type="OrthoDB" id="9787435at2"/>
<dbReference type="Pfam" id="PF08240">
    <property type="entry name" value="ADH_N"/>
    <property type="match status" value="1"/>
</dbReference>
<dbReference type="InterPro" id="IPR013154">
    <property type="entry name" value="ADH-like_N"/>
</dbReference>
<dbReference type="PROSITE" id="PS01162">
    <property type="entry name" value="QOR_ZETA_CRYSTAL"/>
    <property type="match status" value="1"/>
</dbReference>
<evidence type="ECO:0000313" key="3">
    <source>
        <dbReference type="EMBL" id="SIO42688.1"/>
    </source>
</evidence>
<dbReference type="InterPro" id="IPR036291">
    <property type="entry name" value="NAD(P)-bd_dom_sf"/>
</dbReference>
<protein>
    <submittedName>
        <fullName evidence="3">NADPH:quinone reductase</fullName>
    </submittedName>
</protein>
<dbReference type="CDD" id="cd05289">
    <property type="entry name" value="MDR_like_2"/>
    <property type="match status" value="1"/>
</dbReference>
<gene>
    <name evidence="3" type="ORF">SAMN05444168_4291</name>
</gene>
<evidence type="ECO:0000313" key="4">
    <source>
        <dbReference type="Proteomes" id="UP000184693"/>
    </source>
</evidence>
<evidence type="ECO:0000256" key="1">
    <source>
        <dbReference type="ARBA" id="ARBA00023002"/>
    </source>
</evidence>
<dbReference type="Pfam" id="PF13602">
    <property type="entry name" value="ADH_zinc_N_2"/>
    <property type="match status" value="1"/>
</dbReference>
<dbReference type="GO" id="GO:0016491">
    <property type="term" value="F:oxidoreductase activity"/>
    <property type="evidence" value="ECO:0007669"/>
    <property type="project" value="UniProtKB-KW"/>
</dbReference>
<dbReference type="PANTHER" id="PTHR11695">
    <property type="entry name" value="ALCOHOL DEHYDROGENASE RELATED"/>
    <property type="match status" value="1"/>
</dbReference>
<reference evidence="3 4" key="1">
    <citation type="submission" date="2016-11" db="EMBL/GenBank/DDBJ databases">
        <authorList>
            <person name="Jaros S."/>
            <person name="Januszkiewicz K."/>
            <person name="Wedrychowicz H."/>
        </authorList>
    </citation>
    <scope>NUCLEOTIDE SEQUENCE [LARGE SCALE GENOMIC DNA]</scope>
    <source>
        <strain evidence="3 4">GAS86</strain>
    </source>
</reference>
<dbReference type="SUPFAM" id="SSF51735">
    <property type="entry name" value="NAD(P)-binding Rossmann-fold domains"/>
    <property type="match status" value="1"/>
</dbReference>
<dbReference type="AlphaFoldDB" id="A0A1N6JEA3"/>
<evidence type="ECO:0000259" key="2">
    <source>
        <dbReference type="SMART" id="SM00829"/>
    </source>
</evidence>
<feature type="domain" description="Enoyl reductase (ER)" evidence="2">
    <location>
        <begin position="11"/>
        <end position="304"/>
    </location>
</feature>
<dbReference type="Gene3D" id="3.90.180.10">
    <property type="entry name" value="Medium-chain alcohol dehydrogenases, catalytic domain"/>
    <property type="match status" value="1"/>
</dbReference>
<dbReference type="Gene3D" id="3.40.50.720">
    <property type="entry name" value="NAD(P)-binding Rossmann-like Domain"/>
    <property type="match status" value="1"/>
</dbReference>
<sequence>MNRALLIHAYGGADAVSIDRIDLPTAAAGEVVVRVRAAGVNGLDWKIRDGSLQSVFPLPLPATLGIELAGEVTEIGAGVTRFTVGDRVLGALGAIGAYADHVAIDADKLAPIPDSLDDTIAAAIPVAALTAWQALFEAGELKRGQTVLIHGAAGGVGSFAVQLARRAGARVVATARGIHAAYLRELGADEVIDYRTTPFWEVARNVDLVLDLVGGPALTGSWPIVAEQGRIVSTAAPEIATQTPTGKRGVWFQMRTDAAKLAEIAREVAQGNLRAEVSEIVDLSQAADAIERNKTGHGRGKTVVKFQ</sequence>
<dbReference type="SMART" id="SM00829">
    <property type="entry name" value="PKS_ER"/>
    <property type="match status" value="1"/>
</dbReference>
<dbReference type="InterPro" id="IPR011032">
    <property type="entry name" value="GroES-like_sf"/>
</dbReference>